<evidence type="ECO:0000313" key="3">
    <source>
        <dbReference type="Proteomes" id="UP000308197"/>
    </source>
</evidence>
<gene>
    <name evidence="2" type="ORF">K466DRAFT_56137</name>
</gene>
<feature type="region of interest" description="Disordered" evidence="1">
    <location>
        <begin position="152"/>
        <end position="178"/>
    </location>
</feature>
<evidence type="ECO:0000313" key="2">
    <source>
        <dbReference type="EMBL" id="TFK88819.1"/>
    </source>
</evidence>
<proteinExistence type="predicted"/>
<dbReference type="InParanoid" id="A0A5C3PIW0"/>
<keyword evidence="3" id="KW-1185">Reference proteome</keyword>
<organism evidence="2 3">
    <name type="scientific">Polyporus arcularius HHB13444</name>
    <dbReference type="NCBI Taxonomy" id="1314778"/>
    <lineage>
        <taxon>Eukaryota</taxon>
        <taxon>Fungi</taxon>
        <taxon>Dikarya</taxon>
        <taxon>Basidiomycota</taxon>
        <taxon>Agaricomycotina</taxon>
        <taxon>Agaricomycetes</taxon>
        <taxon>Polyporales</taxon>
        <taxon>Polyporaceae</taxon>
        <taxon>Polyporus</taxon>
    </lineage>
</organism>
<dbReference type="AlphaFoldDB" id="A0A5C3PIW0"/>
<reference evidence="2 3" key="1">
    <citation type="journal article" date="2019" name="Nat. Ecol. Evol.">
        <title>Megaphylogeny resolves global patterns of mushroom evolution.</title>
        <authorList>
            <person name="Varga T."/>
            <person name="Krizsan K."/>
            <person name="Foldi C."/>
            <person name="Dima B."/>
            <person name="Sanchez-Garcia M."/>
            <person name="Sanchez-Ramirez S."/>
            <person name="Szollosi G.J."/>
            <person name="Szarkandi J.G."/>
            <person name="Papp V."/>
            <person name="Albert L."/>
            <person name="Andreopoulos W."/>
            <person name="Angelini C."/>
            <person name="Antonin V."/>
            <person name="Barry K.W."/>
            <person name="Bougher N.L."/>
            <person name="Buchanan P."/>
            <person name="Buyck B."/>
            <person name="Bense V."/>
            <person name="Catcheside P."/>
            <person name="Chovatia M."/>
            <person name="Cooper J."/>
            <person name="Damon W."/>
            <person name="Desjardin D."/>
            <person name="Finy P."/>
            <person name="Geml J."/>
            <person name="Haridas S."/>
            <person name="Hughes K."/>
            <person name="Justo A."/>
            <person name="Karasinski D."/>
            <person name="Kautmanova I."/>
            <person name="Kiss B."/>
            <person name="Kocsube S."/>
            <person name="Kotiranta H."/>
            <person name="LaButti K.M."/>
            <person name="Lechner B.E."/>
            <person name="Liimatainen K."/>
            <person name="Lipzen A."/>
            <person name="Lukacs Z."/>
            <person name="Mihaltcheva S."/>
            <person name="Morgado L.N."/>
            <person name="Niskanen T."/>
            <person name="Noordeloos M.E."/>
            <person name="Ohm R.A."/>
            <person name="Ortiz-Santana B."/>
            <person name="Ovrebo C."/>
            <person name="Racz N."/>
            <person name="Riley R."/>
            <person name="Savchenko A."/>
            <person name="Shiryaev A."/>
            <person name="Soop K."/>
            <person name="Spirin V."/>
            <person name="Szebenyi C."/>
            <person name="Tomsovsky M."/>
            <person name="Tulloss R.E."/>
            <person name="Uehling J."/>
            <person name="Grigoriev I.V."/>
            <person name="Vagvolgyi C."/>
            <person name="Papp T."/>
            <person name="Martin F.M."/>
            <person name="Miettinen O."/>
            <person name="Hibbett D.S."/>
            <person name="Nagy L.G."/>
        </authorList>
    </citation>
    <scope>NUCLEOTIDE SEQUENCE [LARGE SCALE GENOMIC DNA]</scope>
    <source>
        <strain evidence="2 3">HHB13444</strain>
    </source>
</reference>
<sequence length="178" mass="18932">MMSLLLESSRRTRTNLQSCFLDLHSIQTANSSTTNRNMSMGDADAKFPGQHASGLPPSPSRENPGQVFPQSDPKAAPAETVPGTGGGHQTPTGGLLGNPYVLEESFSRLDHALTEIISKIQGEGKSVGADSNEDALVRKFLSWRDELTQIRHGQKGVAGKGSDARAASKQQEGGLFTD</sequence>
<protein>
    <submittedName>
        <fullName evidence="2">Uncharacterized protein</fullName>
    </submittedName>
</protein>
<evidence type="ECO:0000256" key="1">
    <source>
        <dbReference type="SAM" id="MobiDB-lite"/>
    </source>
</evidence>
<dbReference type="EMBL" id="ML211098">
    <property type="protein sequence ID" value="TFK88819.1"/>
    <property type="molecule type" value="Genomic_DNA"/>
</dbReference>
<accession>A0A5C3PIW0</accession>
<feature type="region of interest" description="Disordered" evidence="1">
    <location>
        <begin position="32"/>
        <end position="99"/>
    </location>
</feature>
<name>A0A5C3PIW0_9APHY</name>
<dbReference type="Proteomes" id="UP000308197">
    <property type="component" value="Unassembled WGS sequence"/>
</dbReference>